<dbReference type="PANTHER" id="PTHR15217">
    <property type="entry name" value="WILMS' TUMOR 1-ASSOCIATING PROTEIN"/>
    <property type="match status" value="1"/>
</dbReference>
<gene>
    <name evidence="1" type="ORF">CSSPJE1EN1_LOCUS21356</name>
</gene>
<dbReference type="Pfam" id="PF17098">
    <property type="entry name" value="Wtap"/>
    <property type="match status" value="1"/>
</dbReference>
<organism evidence="1 2">
    <name type="scientific">Sphagnum jensenii</name>
    <dbReference type="NCBI Taxonomy" id="128206"/>
    <lineage>
        <taxon>Eukaryota</taxon>
        <taxon>Viridiplantae</taxon>
        <taxon>Streptophyta</taxon>
        <taxon>Embryophyta</taxon>
        <taxon>Bryophyta</taxon>
        <taxon>Sphagnophytina</taxon>
        <taxon>Sphagnopsida</taxon>
        <taxon>Sphagnales</taxon>
        <taxon>Sphagnaceae</taxon>
        <taxon>Sphagnum</taxon>
    </lineage>
</organism>
<dbReference type="InterPro" id="IPR033757">
    <property type="entry name" value="WTAP"/>
</dbReference>
<dbReference type="PANTHER" id="PTHR15217:SF0">
    <property type="entry name" value="PRE-MRNA-SPLICING REGULATOR WTAP"/>
    <property type="match status" value="1"/>
</dbReference>
<protein>
    <submittedName>
        <fullName evidence="1">Uncharacterized protein</fullName>
    </submittedName>
</protein>
<dbReference type="EMBL" id="OZ020102">
    <property type="protein sequence ID" value="CAK9275878.1"/>
    <property type="molecule type" value="Genomic_DNA"/>
</dbReference>
<sequence>MGSPKALPTFDDEEFDFGGEIGKENGLTVAGTKRDFEDLEDDEEEELYPSKKVSAHLIFSWAKVAPSFSLHVLIQVRFLMHQCVRHSVCCCCFQTSLKTANKELEKWNSAFTDHPLLPAGTSPDPAVVVQTIQTLQASEEHLKEQLISAKRRESMMVVKLASTEQDIVELKSVVQNLKLMSKPPIQQAQRLLLDPAIHAEFTRMKKELEAAGKKLKELQDDLAAVQFTPHSKNGKLLMAKCRTLQDENSEIGREASEGKLHDLGTRLAMQKSLNVELRRCYEELYKSVGDVNEELERSQQMLYVLQRKLQQKEHEVLELRKQLDSQELGREEPRKSDVDFDEELQHEDVDNQSSERK</sequence>
<dbReference type="Proteomes" id="UP001497444">
    <property type="component" value="Chromosome 7"/>
</dbReference>
<keyword evidence="2" id="KW-1185">Reference proteome</keyword>
<accession>A0ABP0XDM1</accession>
<reference evidence="1" key="1">
    <citation type="submission" date="2024-02" db="EMBL/GenBank/DDBJ databases">
        <authorList>
            <consortium name="ELIXIR-Norway"/>
            <consortium name="Elixir Norway"/>
        </authorList>
    </citation>
    <scope>NUCLEOTIDE SEQUENCE</scope>
</reference>
<name>A0ABP0XDM1_9BRYO</name>
<proteinExistence type="predicted"/>
<evidence type="ECO:0000313" key="2">
    <source>
        <dbReference type="Proteomes" id="UP001497444"/>
    </source>
</evidence>
<evidence type="ECO:0000313" key="1">
    <source>
        <dbReference type="EMBL" id="CAK9275878.1"/>
    </source>
</evidence>